<dbReference type="RefSeq" id="WP_072947858.1">
    <property type="nucleotide sequence ID" value="NZ_FRCT01000001.1"/>
</dbReference>
<protein>
    <submittedName>
        <fullName evidence="3">UDP-glucose 4-epimerase</fullName>
    </submittedName>
</protein>
<organism evidence="3 4">
    <name type="scientific">Ruminococcus flavefaciens</name>
    <dbReference type="NCBI Taxonomy" id="1265"/>
    <lineage>
        <taxon>Bacteria</taxon>
        <taxon>Bacillati</taxon>
        <taxon>Bacillota</taxon>
        <taxon>Clostridia</taxon>
        <taxon>Eubacteriales</taxon>
        <taxon>Oscillospiraceae</taxon>
        <taxon>Ruminococcus</taxon>
    </lineage>
</organism>
<dbReference type="PANTHER" id="PTHR43000">
    <property type="entry name" value="DTDP-D-GLUCOSE 4,6-DEHYDRATASE-RELATED"/>
    <property type="match status" value="1"/>
</dbReference>
<dbReference type="Gene3D" id="3.40.50.720">
    <property type="entry name" value="NAD(P)-binding Rossmann-like Domain"/>
    <property type="match status" value="1"/>
</dbReference>
<evidence type="ECO:0000256" key="1">
    <source>
        <dbReference type="ARBA" id="ARBA00007637"/>
    </source>
</evidence>
<evidence type="ECO:0000313" key="3">
    <source>
        <dbReference type="EMBL" id="SHM13852.1"/>
    </source>
</evidence>
<comment type="similarity">
    <text evidence="1">Belongs to the NAD(P)-dependent epimerase/dehydratase family.</text>
</comment>
<name>A0A1M7GBU3_RUMFL</name>
<dbReference type="Pfam" id="PF01370">
    <property type="entry name" value="Epimerase"/>
    <property type="match status" value="1"/>
</dbReference>
<evidence type="ECO:0000259" key="2">
    <source>
        <dbReference type="Pfam" id="PF01370"/>
    </source>
</evidence>
<reference evidence="3 4" key="1">
    <citation type="submission" date="2016-11" db="EMBL/GenBank/DDBJ databases">
        <authorList>
            <person name="Jaros S."/>
            <person name="Januszkiewicz K."/>
            <person name="Wedrychowicz H."/>
        </authorList>
    </citation>
    <scope>NUCLEOTIDE SEQUENCE [LARGE SCALE GENOMIC DNA]</scope>
    <source>
        <strain evidence="3 4">Y1</strain>
    </source>
</reference>
<dbReference type="InterPro" id="IPR001509">
    <property type="entry name" value="Epimerase_deHydtase"/>
</dbReference>
<sequence>MKVIVTGGAGFIGSHVVGELLEKKHEVYVIDDFSSGKLENISEYLPFINVICCDITSCEYRKIAKRICPDYVIHLAAQASVAVSQKDPFLDVKTNLLGLVNILESCRELSCKKIVFAASGGTIYGDVPEDNLPITEDLPLKACSFYGLTKMTSVHYLELYKKHFGLDYCALALGNVYGPKQDPYGESGVVAIFTNKFINNEECRINGDGSVTRDYVYCKDIARAFVMALEKGHGIINLGTGVETSVTQVYEMIKIASGRTAPLRHVAPLPGEVKRVALSNSKAKLELGWEPQFDFNNGIKLTYEAEEKRGI</sequence>
<proteinExistence type="inferred from homology"/>
<dbReference type="OrthoDB" id="9811743at2"/>
<evidence type="ECO:0000313" key="4">
    <source>
        <dbReference type="Proteomes" id="UP000184394"/>
    </source>
</evidence>
<dbReference type="Gene3D" id="3.90.25.10">
    <property type="entry name" value="UDP-galactose 4-epimerase, domain 1"/>
    <property type="match status" value="1"/>
</dbReference>
<dbReference type="AlphaFoldDB" id="A0A1M7GBU3"/>
<dbReference type="EMBL" id="FRCT01000001">
    <property type="protein sequence ID" value="SHM13852.1"/>
    <property type="molecule type" value="Genomic_DNA"/>
</dbReference>
<accession>A0A1M7GBU3</accession>
<feature type="domain" description="NAD-dependent epimerase/dehydratase" evidence="2">
    <location>
        <begin position="3"/>
        <end position="239"/>
    </location>
</feature>
<dbReference type="SUPFAM" id="SSF51735">
    <property type="entry name" value="NAD(P)-binding Rossmann-fold domains"/>
    <property type="match status" value="1"/>
</dbReference>
<gene>
    <name evidence="3" type="ORF">SAMN04487860_101206</name>
</gene>
<dbReference type="InterPro" id="IPR036291">
    <property type="entry name" value="NAD(P)-bd_dom_sf"/>
</dbReference>
<dbReference type="Proteomes" id="UP000184394">
    <property type="component" value="Unassembled WGS sequence"/>
</dbReference>